<feature type="non-terminal residue" evidence="2">
    <location>
        <position position="91"/>
    </location>
</feature>
<proteinExistence type="predicted"/>
<sequence>MLRSAKSNKENNKSTKQPKLTDFRVCGEAQKGNEEVAEEEANYREETLEGVKANAILAAINSMKTEFSSRFDGIMSAIDGMRKEMSDCSER</sequence>
<evidence type="ECO:0000313" key="3">
    <source>
        <dbReference type="Proteomes" id="UP001558613"/>
    </source>
</evidence>
<organism evidence="2 3">
    <name type="scientific">Cirrhinus molitorella</name>
    <name type="common">mud carp</name>
    <dbReference type="NCBI Taxonomy" id="172907"/>
    <lineage>
        <taxon>Eukaryota</taxon>
        <taxon>Metazoa</taxon>
        <taxon>Chordata</taxon>
        <taxon>Craniata</taxon>
        <taxon>Vertebrata</taxon>
        <taxon>Euteleostomi</taxon>
        <taxon>Actinopterygii</taxon>
        <taxon>Neopterygii</taxon>
        <taxon>Teleostei</taxon>
        <taxon>Ostariophysi</taxon>
        <taxon>Cypriniformes</taxon>
        <taxon>Cyprinidae</taxon>
        <taxon>Labeoninae</taxon>
        <taxon>Labeonini</taxon>
        <taxon>Cirrhinus</taxon>
    </lineage>
</organism>
<evidence type="ECO:0000313" key="2">
    <source>
        <dbReference type="EMBL" id="KAL1252296.1"/>
    </source>
</evidence>
<reference evidence="2 3" key="1">
    <citation type="submission" date="2023-09" db="EMBL/GenBank/DDBJ databases">
        <authorList>
            <person name="Wang M."/>
        </authorList>
    </citation>
    <scope>NUCLEOTIDE SEQUENCE [LARGE SCALE GENOMIC DNA]</scope>
    <source>
        <strain evidence="2">GT-2023</strain>
        <tissue evidence="2">Liver</tissue>
    </source>
</reference>
<comment type="caution">
    <text evidence="2">The sequence shown here is derived from an EMBL/GenBank/DDBJ whole genome shotgun (WGS) entry which is preliminary data.</text>
</comment>
<dbReference type="Proteomes" id="UP001558613">
    <property type="component" value="Unassembled WGS sequence"/>
</dbReference>
<gene>
    <name evidence="2" type="ORF">QQF64_020092</name>
</gene>
<dbReference type="EMBL" id="JAYMGO010000022">
    <property type="protein sequence ID" value="KAL1252296.1"/>
    <property type="molecule type" value="Genomic_DNA"/>
</dbReference>
<accession>A0ABR3LJX0</accession>
<protein>
    <submittedName>
        <fullName evidence="2">Uncharacterized protein</fullName>
    </submittedName>
</protein>
<feature type="region of interest" description="Disordered" evidence="1">
    <location>
        <begin position="1"/>
        <end position="26"/>
    </location>
</feature>
<keyword evidence="3" id="KW-1185">Reference proteome</keyword>
<evidence type="ECO:0000256" key="1">
    <source>
        <dbReference type="SAM" id="MobiDB-lite"/>
    </source>
</evidence>
<name>A0ABR3LJX0_9TELE</name>